<keyword evidence="16" id="KW-1185">Reference proteome</keyword>
<keyword evidence="5" id="KW-0349">Heme</keyword>
<proteinExistence type="inferred from homology"/>
<dbReference type="GO" id="GO:0020037">
    <property type="term" value="F:heme binding"/>
    <property type="evidence" value="ECO:0007669"/>
    <property type="project" value="InterPro"/>
</dbReference>
<dbReference type="GO" id="GO:0004497">
    <property type="term" value="F:monooxygenase activity"/>
    <property type="evidence" value="ECO:0007669"/>
    <property type="project" value="UniProtKB-KW"/>
</dbReference>
<dbReference type="InterPro" id="IPR001128">
    <property type="entry name" value="Cyt_P450"/>
</dbReference>
<dbReference type="PANTHER" id="PTHR46300:SF2">
    <property type="entry name" value="CYTOCHROME P450 MONOOXYGENASE ALNH-RELATED"/>
    <property type="match status" value="1"/>
</dbReference>
<accession>A0AAD7K7M6</accession>
<evidence type="ECO:0000256" key="2">
    <source>
        <dbReference type="ARBA" id="ARBA00004167"/>
    </source>
</evidence>
<dbReference type="AlphaFoldDB" id="A0AAD7K7M6"/>
<dbReference type="Pfam" id="PF00067">
    <property type="entry name" value="p450"/>
    <property type="match status" value="1"/>
</dbReference>
<dbReference type="EMBL" id="JARJLG010000008">
    <property type="protein sequence ID" value="KAJ7778810.1"/>
    <property type="molecule type" value="Genomic_DNA"/>
</dbReference>
<evidence type="ECO:0000313" key="15">
    <source>
        <dbReference type="EMBL" id="KAJ7778810.1"/>
    </source>
</evidence>
<keyword evidence="11" id="KW-0503">Monooxygenase</keyword>
<dbReference type="PRINTS" id="PR00463">
    <property type="entry name" value="EP450I"/>
</dbReference>
<comment type="similarity">
    <text evidence="4">Belongs to the cytochrome P450 family.</text>
</comment>
<evidence type="ECO:0000256" key="6">
    <source>
        <dbReference type="ARBA" id="ARBA00022692"/>
    </source>
</evidence>
<dbReference type="PANTHER" id="PTHR46300">
    <property type="entry name" value="P450, PUTATIVE (EUROFUNG)-RELATED-RELATED"/>
    <property type="match status" value="1"/>
</dbReference>
<evidence type="ECO:0000256" key="7">
    <source>
        <dbReference type="ARBA" id="ARBA00022723"/>
    </source>
</evidence>
<dbReference type="InterPro" id="IPR050364">
    <property type="entry name" value="Cytochrome_P450_fung"/>
</dbReference>
<keyword evidence="12" id="KW-0472">Membrane</keyword>
<dbReference type="GO" id="GO:0016020">
    <property type="term" value="C:membrane"/>
    <property type="evidence" value="ECO:0007669"/>
    <property type="project" value="UniProtKB-SubCell"/>
</dbReference>
<organism evidence="15 16">
    <name type="scientific">Mycena maculata</name>
    <dbReference type="NCBI Taxonomy" id="230809"/>
    <lineage>
        <taxon>Eukaryota</taxon>
        <taxon>Fungi</taxon>
        <taxon>Dikarya</taxon>
        <taxon>Basidiomycota</taxon>
        <taxon>Agaricomycotina</taxon>
        <taxon>Agaricomycetes</taxon>
        <taxon>Agaricomycetidae</taxon>
        <taxon>Agaricales</taxon>
        <taxon>Marasmiineae</taxon>
        <taxon>Mycenaceae</taxon>
        <taxon>Mycena</taxon>
    </lineage>
</organism>
<evidence type="ECO:0000256" key="5">
    <source>
        <dbReference type="ARBA" id="ARBA00022617"/>
    </source>
</evidence>
<keyword evidence="13" id="KW-0325">Glycoprotein</keyword>
<evidence type="ECO:0000256" key="13">
    <source>
        <dbReference type="ARBA" id="ARBA00023180"/>
    </source>
</evidence>
<comment type="subcellular location">
    <subcellularLocation>
        <location evidence="2">Membrane</location>
        <topology evidence="2">Single-pass membrane protein</topology>
    </subcellularLocation>
</comment>
<gene>
    <name evidence="15" type="ORF">DFH07DRAFT_766011</name>
</gene>
<evidence type="ECO:0000256" key="1">
    <source>
        <dbReference type="ARBA" id="ARBA00001971"/>
    </source>
</evidence>
<evidence type="ECO:0000256" key="11">
    <source>
        <dbReference type="ARBA" id="ARBA00023033"/>
    </source>
</evidence>
<keyword evidence="7" id="KW-0479">Metal-binding</keyword>
<name>A0AAD7K7M6_9AGAR</name>
<keyword evidence="6" id="KW-0812">Transmembrane</keyword>
<dbReference type="InterPro" id="IPR036396">
    <property type="entry name" value="Cyt_P450_sf"/>
</dbReference>
<reference evidence="15" key="1">
    <citation type="submission" date="2023-03" db="EMBL/GenBank/DDBJ databases">
        <title>Massive genome expansion in bonnet fungi (Mycena s.s.) driven by repeated elements and novel gene families across ecological guilds.</title>
        <authorList>
            <consortium name="Lawrence Berkeley National Laboratory"/>
            <person name="Harder C.B."/>
            <person name="Miyauchi S."/>
            <person name="Viragh M."/>
            <person name="Kuo A."/>
            <person name="Thoen E."/>
            <person name="Andreopoulos B."/>
            <person name="Lu D."/>
            <person name="Skrede I."/>
            <person name="Drula E."/>
            <person name="Henrissat B."/>
            <person name="Morin E."/>
            <person name="Kohler A."/>
            <person name="Barry K."/>
            <person name="LaButti K."/>
            <person name="Morin E."/>
            <person name="Salamov A."/>
            <person name="Lipzen A."/>
            <person name="Mereny Z."/>
            <person name="Hegedus B."/>
            <person name="Baldrian P."/>
            <person name="Stursova M."/>
            <person name="Weitz H."/>
            <person name="Taylor A."/>
            <person name="Grigoriev I.V."/>
            <person name="Nagy L.G."/>
            <person name="Martin F."/>
            <person name="Kauserud H."/>
        </authorList>
    </citation>
    <scope>NUCLEOTIDE SEQUENCE</scope>
    <source>
        <strain evidence="15">CBHHK188m</strain>
    </source>
</reference>
<comment type="pathway">
    <text evidence="3">Secondary metabolite biosynthesis.</text>
</comment>
<feature type="compositionally biased region" description="Basic and acidic residues" evidence="14">
    <location>
        <begin position="301"/>
        <end position="316"/>
    </location>
</feature>
<evidence type="ECO:0000256" key="10">
    <source>
        <dbReference type="ARBA" id="ARBA00023004"/>
    </source>
</evidence>
<comment type="caution">
    <text evidence="15">The sequence shown here is derived from an EMBL/GenBank/DDBJ whole genome shotgun (WGS) entry which is preliminary data.</text>
</comment>
<dbReference type="InterPro" id="IPR002401">
    <property type="entry name" value="Cyt_P450_E_grp-I"/>
</dbReference>
<sequence>MYLQFLEPHTWVKKQLASFSRLNTIRLLHFAQAADTAVPPFTSMLLQPPDGPPPDAEEESIILWAAGTLYAAGAHTVGIQTGTSSPRGTFFFAMMMYPAVQRGTQEEADAFLARENHLPTLHDQVMFPYLGCVTKVVLRWAPPMPIGLFHCTAQADTYKEFFILAKTMVIANVWAIAHDAEVYPGPFVFEPERFMGDSLQADLRDCVFGLCCISSGKYWTLKSMLVKILQRHEQGRTVELEIAFTTAIVSLQSFNPMMMVNTSGTCATMRLTQCWGLGVYMNDVSSKFIRKKVHPPSDQIWPDKARQPHQLSKSDESAGTAR</sequence>
<dbReference type="GO" id="GO:0016705">
    <property type="term" value="F:oxidoreductase activity, acting on paired donors, with incorporation or reduction of molecular oxygen"/>
    <property type="evidence" value="ECO:0007669"/>
    <property type="project" value="InterPro"/>
</dbReference>
<comment type="cofactor">
    <cofactor evidence="1">
        <name>heme</name>
        <dbReference type="ChEBI" id="CHEBI:30413"/>
    </cofactor>
</comment>
<dbReference type="Gene3D" id="1.10.630.10">
    <property type="entry name" value="Cytochrome P450"/>
    <property type="match status" value="1"/>
</dbReference>
<evidence type="ECO:0000256" key="9">
    <source>
        <dbReference type="ARBA" id="ARBA00023002"/>
    </source>
</evidence>
<feature type="region of interest" description="Disordered" evidence="14">
    <location>
        <begin position="294"/>
        <end position="322"/>
    </location>
</feature>
<keyword evidence="8" id="KW-1133">Transmembrane helix</keyword>
<dbReference type="GO" id="GO:0005506">
    <property type="term" value="F:iron ion binding"/>
    <property type="evidence" value="ECO:0007669"/>
    <property type="project" value="InterPro"/>
</dbReference>
<evidence type="ECO:0000256" key="14">
    <source>
        <dbReference type="SAM" id="MobiDB-lite"/>
    </source>
</evidence>
<evidence type="ECO:0000256" key="8">
    <source>
        <dbReference type="ARBA" id="ARBA00022989"/>
    </source>
</evidence>
<evidence type="ECO:0000256" key="12">
    <source>
        <dbReference type="ARBA" id="ARBA00023136"/>
    </source>
</evidence>
<evidence type="ECO:0000256" key="3">
    <source>
        <dbReference type="ARBA" id="ARBA00005179"/>
    </source>
</evidence>
<keyword evidence="10" id="KW-0408">Iron</keyword>
<dbReference type="SUPFAM" id="SSF48264">
    <property type="entry name" value="Cytochrome P450"/>
    <property type="match status" value="1"/>
</dbReference>
<evidence type="ECO:0000256" key="4">
    <source>
        <dbReference type="ARBA" id="ARBA00010617"/>
    </source>
</evidence>
<protein>
    <submittedName>
        <fullName evidence="15">Cytochrome P450</fullName>
    </submittedName>
</protein>
<evidence type="ECO:0000313" key="16">
    <source>
        <dbReference type="Proteomes" id="UP001215280"/>
    </source>
</evidence>
<dbReference type="Proteomes" id="UP001215280">
    <property type="component" value="Unassembled WGS sequence"/>
</dbReference>
<keyword evidence="9" id="KW-0560">Oxidoreductase</keyword>